<dbReference type="Proteomes" id="UP000051861">
    <property type="component" value="Unassembled WGS sequence"/>
</dbReference>
<keyword evidence="4 6" id="KW-1133">Transmembrane helix</keyword>
<accession>A0A0S7Y3R8</accession>
<feature type="transmembrane region" description="Helical" evidence="6">
    <location>
        <begin position="79"/>
        <end position="101"/>
    </location>
</feature>
<comment type="subcellular location">
    <subcellularLocation>
        <location evidence="1">Membrane</location>
        <topology evidence="1">Multi-pass membrane protein</topology>
    </subcellularLocation>
</comment>
<evidence type="ECO:0008006" key="9">
    <source>
        <dbReference type="Google" id="ProtNLM"/>
    </source>
</evidence>
<sequence length="325" mass="34219">MLIIIAATVAACIFIGWSIGANDAANCVGAAIGSRKISFRFGIILTSVFGFLGAILIGHRVVKTVGKGIVPLDKLDPAMALYIALAACFGAGLWVIFATFLKIPVSTSHSIVGAVGGAGLALGAPVMWNKLCNIFIGWIATPFGSALIAFVCYYPFRLILYRLMPYRFREKGFTGLIVLASAYLAFSWGGNDVANATGVIMGSGLTSSLVATLIGGAAIVIGVVTWGYKVIETVGFKITRFIPIMTLVAQFASALNVYFYTMLGIPVSTSHSIVGAVFGVGLVTGKHVFNIKLARDIVFAWAITPFAAGFVSLLVMTLIKMLVGI</sequence>
<comment type="caution">
    <text evidence="7">The sequence shown here is derived from an EMBL/GenBank/DDBJ whole genome shotgun (WGS) entry which is preliminary data.</text>
</comment>
<dbReference type="PATRIC" id="fig|1703775.3.peg.1214"/>
<feature type="transmembrane region" description="Helical" evidence="6">
    <location>
        <begin position="240"/>
        <end position="259"/>
    </location>
</feature>
<dbReference type="GO" id="GO:0005315">
    <property type="term" value="F:phosphate transmembrane transporter activity"/>
    <property type="evidence" value="ECO:0007669"/>
    <property type="project" value="InterPro"/>
</dbReference>
<dbReference type="GO" id="GO:0035435">
    <property type="term" value="P:phosphate ion transmembrane transport"/>
    <property type="evidence" value="ECO:0007669"/>
    <property type="project" value="TreeGrafter"/>
</dbReference>
<dbReference type="PANTHER" id="PTHR11101">
    <property type="entry name" value="PHOSPHATE TRANSPORTER"/>
    <property type="match status" value="1"/>
</dbReference>
<evidence type="ECO:0000256" key="3">
    <source>
        <dbReference type="ARBA" id="ARBA00022692"/>
    </source>
</evidence>
<evidence type="ECO:0000256" key="1">
    <source>
        <dbReference type="ARBA" id="ARBA00004141"/>
    </source>
</evidence>
<keyword evidence="5 6" id="KW-0472">Membrane</keyword>
<feature type="transmembrane region" description="Helical" evidence="6">
    <location>
        <begin position="135"/>
        <end position="160"/>
    </location>
</feature>
<dbReference type="InterPro" id="IPR001204">
    <property type="entry name" value="Phos_transporter"/>
</dbReference>
<proteinExistence type="predicted"/>
<feature type="transmembrane region" description="Helical" evidence="6">
    <location>
        <begin position="37"/>
        <end position="58"/>
    </location>
</feature>
<evidence type="ECO:0000256" key="6">
    <source>
        <dbReference type="SAM" id="Phobius"/>
    </source>
</evidence>
<organism evidence="7 8">
    <name type="scientific">candidate division WOR-1 bacterium DG_54_3</name>
    <dbReference type="NCBI Taxonomy" id="1703775"/>
    <lineage>
        <taxon>Bacteria</taxon>
        <taxon>Bacillati</taxon>
        <taxon>Saganbacteria</taxon>
    </lineage>
</organism>
<dbReference type="Pfam" id="PF01384">
    <property type="entry name" value="PHO4"/>
    <property type="match status" value="1"/>
</dbReference>
<dbReference type="AlphaFoldDB" id="A0A0S7Y3R8"/>
<evidence type="ECO:0000256" key="4">
    <source>
        <dbReference type="ARBA" id="ARBA00022989"/>
    </source>
</evidence>
<gene>
    <name evidence="7" type="ORF">AMJ44_04220</name>
</gene>
<evidence type="ECO:0000256" key="2">
    <source>
        <dbReference type="ARBA" id="ARBA00022448"/>
    </source>
</evidence>
<evidence type="ECO:0000256" key="5">
    <source>
        <dbReference type="ARBA" id="ARBA00023136"/>
    </source>
</evidence>
<keyword evidence="2" id="KW-0813">Transport</keyword>
<feature type="transmembrane region" description="Helical" evidence="6">
    <location>
        <begin position="209"/>
        <end position="228"/>
    </location>
</feature>
<keyword evidence="3 6" id="KW-0812">Transmembrane</keyword>
<dbReference type="EMBL" id="LIZX01000028">
    <property type="protein sequence ID" value="KPJ69252.1"/>
    <property type="molecule type" value="Genomic_DNA"/>
</dbReference>
<dbReference type="PANTHER" id="PTHR11101:SF80">
    <property type="entry name" value="PHOSPHATE TRANSPORTER"/>
    <property type="match status" value="1"/>
</dbReference>
<feature type="transmembrane region" description="Helical" evidence="6">
    <location>
        <begin position="172"/>
        <end position="189"/>
    </location>
</feature>
<evidence type="ECO:0000313" key="7">
    <source>
        <dbReference type="EMBL" id="KPJ69252.1"/>
    </source>
</evidence>
<name>A0A0S7Y3R8_UNCSA</name>
<feature type="transmembrane region" description="Helical" evidence="6">
    <location>
        <begin position="297"/>
        <end position="319"/>
    </location>
</feature>
<feature type="transmembrane region" description="Helical" evidence="6">
    <location>
        <begin position="265"/>
        <end position="285"/>
    </location>
</feature>
<evidence type="ECO:0000313" key="8">
    <source>
        <dbReference type="Proteomes" id="UP000051861"/>
    </source>
</evidence>
<reference evidence="7 8" key="1">
    <citation type="journal article" date="2015" name="Microbiome">
        <title>Genomic resolution of linkages in carbon, nitrogen, and sulfur cycling among widespread estuary sediment bacteria.</title>
        <authorList>
            <person name="Baker B.J."/>
            <person name="Lazar C.S."/>
            <person name="Teske A.P."/>
            <person name="Dick G.J."/>
        </authorList>
    </citation>
    <scope>NUCLEOTIDE SEQUENCE [LARGE SCALE GENOMIC DNA]</scope>
    <source>
        <strain evidence="7">DG_54_3</strain>
    </source>
</reference>
<protein>
    <recommendedName>
        <fullName evidence="9">Inorganic phosphate transporter</fullName>
    </recommendedName>
</protein>
<dbReference type="GO" id="GO:0016020">
    <property type="term" value="C:membrane"/>
    <property type="evidence" value="ECO:0007669"/>
    <property type="project" value="UniProtKB-SubCell"/>
</dbReference>